<evidence type="ECO:0000256" key="1">
    <source>
        <dbReference type="ARBA" id="ARBA00023239"/>
    </source>
</evidence>
<accession>A0A2T4J884</accession>
<dbReference type="GO" id="GO:0016831">
    <property type="term" value="F:carboxy-lyase activity"/>
    <property type="evidence" value="ECO:0007669"/>
    <property type="project" value="InterPro"/>
</dbReference>
<dbReference type="Pfam" id="PF04909">
    <property type="entry name" value="Amidohydro_2"/>
    <property type="match status" value="1"/>
</dbReference>
<dbReference type="SUPFAM" id="SSF51556">
    <property type="entry name" value="Metallo-dependent hydrolases"/>
    <property type="match status" value="1"/>
</dbReference>
<name>A0A2T4J884_FUSBL</name>
<proteinExistence type="predicted"/>
<dbReference type="PANTHER" id="PTHR21240:SF30">
    <property type="entry name" value="AMIDOHYDROLASE-RELATED DOMAIN-CONTAINING PROTEIN-RELATED"/>
    <property type="match status" value="1"/>
</dbReference>
<dbReference type="Proteomes" id="UP000241362">
    <property type="component" value="Unassembled WGS sequence"/>
</dbReference>
<evidence type="ECO:0000259" key="2">
    <source>
        <dbReference type="Pfam" id="PF04909"/>
    </source>
</evidence>
<dbReference type="GO" id="GO:0016787">
    <property type="term" value="F:hydrolase activity"/>
    <property type="evidence" value="ECO:0007669"/>
    <property type="project" value="UniProtKB-KW"/>
</dbReference>
<sequence length="343" mass="35341">MPPERPAPQKEPVSMPAPLSIIDFHSHYIPPGFDLGHLVTGSAANRAHWQSVIGKITDPRALVEDIDSGDLAGRVVNVPLALIAPHPAGFPADLPARLNDALAALVAERPGQLFGLAAVDTFGGEASARELTRAVQELGLHGVFLDSGRGDRLINAPEARPVLEAAAGLGVPVFLHPVNPPGLTEQLAPFGRLGTLLARGTVNSAALASLIAEGVFDRLPGLQVVVTNLAIAGILLGAAYDQPEDGRSPAAKVLRRQVFADTMGFDPVVIAALAAALGPDRVLAGSDWPIVSQGPIRPRLQAALNGAGLSPDAQSAIASGTLRKVLGLGAADSGNDARRVRSA</sequence>
<reference evidence="3 4" key="1">
    <citation type="submission" date="2018-03" db="EMBL/GenBank/DDBJ databases">
        <title>Rhodobacter blasticus.</title>
        <authorList>
            <person name="Meyer T.E."/>
            <person name="Miller S."/>
            <person name="Lodha T."/>
            <person name="Gandham S."/>
            <person name="Chintalapati S."/>
            <person name="Chintalapati V.R."/>
        </authorList>
    </citation>
    <scope>NUCLEOTIDE SEQUENCE [LARGE SCALE GENOMIC DNA]</scope>
    <source>
        <strain evidence="3 4">DSM 2131</strain>
    </source>
</reference>
<keyword evidence="3" id="KW-0378">Hydrolase</keyword>
<dbReference type="CDD" id="cd01292">
    <property type="entry name" value="metallo-dependent_hydrolases"/>
    <property type="match status" value="1"/>
</dbReference>
<dbReference type="InterPro" id="IPR032465">
    <property type="entry name" value="ACMSD"/>
</dbReference>
<comment type="caution">
    <text evidence="3">The sequence shown here is derived from an EMBL/GenBank/DDBJ whole genome shotgun (WGS) entry which is preliminary data.</text>
</comment>
<protein>
    <submittedName>
        <fullName evidence="3">Amidohydrolase 2</fullName>
    </submittedName>
</protein>
<gene>
    <name evidence="3" type="ORF">C5F44_10710</name>
</gene>
<dbReference type="EMBL" id="PZKE01000009">
    <property type="protein sequence ID" value="PTE14101.1"/>
    <property type="molecule type" value="Genomic_DNA"/>
</dbReference>
<dbReference type="GO" id="GO:0005829">
    <property type="term" value="C:cytosol"/>
    <property type="evidence" value="ECO:0007669"/>
    <property type="project" value="TreeGrafter"/>
</dbReference>
<dbReference type="PANTHER" id="PTHR21240">
    <property type="entry name" value="2-AMINO-3-CARBOXYLMUCONATE-6-SEMIALDEHYDE DECARBOXYLASE"/>
    <property type="match status" value="1"/>
</dbReference>
<keyword evidence="1" id="KW-0456">Lyase</keyword>
<feature type="domain" description="Amidohydrolase-related" evidence="2">
    <location>
        <begin position="92"/>
        <end position="328"/>
    </location>
</feature>
<dbReference type="AlphaFoldDB" id="A0A2T4J884"/>
<dbReference type="InterPro" id="IPR006680">
    <property type="entry name" value="Amidohydro-rel"/>
</dbReference>
<dbReference type="GO" id="GO:0019748">
    <property type="term" value="P:secondary metabolic process"/>
    <property type="evidence" value="ECO:0007669"/>
    <property type="project" value="TreeGrafter"/>
</dbReference>
<keyword evidence="4" id="KW-1185">Reference proteome</keyword>
<organism evidence="3 4">
    <name type="scientific">Fuscovulum blasticum DSM 2131</name>
    <dbReference type="NCBI Taxonomy" id="1188250"/>
    <lineage>
        <taxon>Bacteria</taxon>
        <taxon>Pseudomonadati</taxon>
        <taxon>Pseudomonadota</taxon>
        <taxon>Alphaproteobacteria</taxon>
        <taxon>Rhodobacterales</taxon>
        <taxon>Paracoccaceae</taxon>
        <taxon>Pseudogemmobacter</taxon>
    </lineage>
</organism>
<dbReference type="InterPro" id="IPR032466">
    <property type="entry name" value="Metal_Hydrolase"/>
</dbReference>
<dbReference type="Gene3D" id="3.20.20.140">
    <property type="entry name" value="Metal-dependent hydrolases"/>
    <property type="match status" value="1"/>
</dbReference>
<evidence type="ECO:0000313" key="4">
    <source>
        <dbReference type="Proteomes" id="UP000241362"/>
    </source>
</evidence>
<evidence type="ECO:0000313" key="3">
    <source>
        <dbReference type="EMBL" id="PTE14101.1"/>
    </source>
</evidence>